<dbReference type="Gene3D" id="1.10.510.10">
    <property type="entry name" value="Transferase(Phosphotransferase) domain 1"/>
    <property type="match status" value="1"/>
</dbReference>
<evidence type="ECO:0000256" key="7">
    <source>
        <dbReference type="ARBA" id="ARBA00022777"/>
    </source>
</evidence>
<dbReference type="InterPro" id="IPR011009">
    <property type="entry name" value="Kinase-like_dom_sf"/>
</dbReference>
<dbReference type="Pfam" id="PF00069">
    <property type="entry name" value="Pkinase"/>
    <property type="match status" value="1"/>
</dbReference>
<dbReference type="PROSITE" id="PS50011">
    <property type="entry name" value="PROTEIN_KINASE_DOM"/>
    <property type="match status" value="1"/>
</dbReference>
<evidence type="ECO:0000256" key="4">
    <source>
        <dbReference type="ARBA" id="ARBA00022527"/>
    </source>
</evidence>
<feature type="compositionally biased region" description="Pro residues" evidence="11">
    <location>
        <begin position="155"/>
        <end position="168"/>
    </location>
</feature>
<evidence type="ECO:0000256" key="6">
    <source>
        <dbReference type="ARBA" id="ARBA00022741"/>
    </source>
</evidence>
<comment type="subcellular location">
    <subcellularLocation>
        <location evidence="1">Host cell</location>
    </subcellularLocation>
</comment>
<dbReference type="InterPro" id="IPR051138">
    <property type="entry name" value="PIM_Ser/Thr_kinase"/>
</dbReference>
<dbReference type="EC" id="2.7.11.1" evidence="3"/>
<dbReference type="AlphaFoldDB" id="A0A9W8CC20"/>
<feature type="domain" description="Protein kinase" evidence="12">
    <location>
        <begin position="216"/>
        <end position="487"/>
    </location>
</feature>
<evidence type="ECO:0000256" key="8">
    <source>
        <dbReference type="ARBA" id="ARBA00022840"/>
    </source>
</evidence>
<keyword evidence="14" id="KW-1185">Reference proteome</keyword>
<protein>
    <recommendedName>
        <fullName evidence="3">non-specific serine/threonine protein kinase</fullName>
        <ecNumber evidence="3">2.7.11.1</ecNumber>
    </recommendedName>
</protein>
<keyword evidence="7 13" id="KW-0418">Kinase</keyword>
<dbReference type="GO" id="GO:0005524">
    <property type="term" value="F:ATP binding"/>
    <property type="evidence" value="ECO:0007669"/>
    <property type="project" value="UniProtKB-KW"/>
</dbReference>
<dbReference type="Proteomes" id="UP001059041">
    <property type="component" value="Linkage Group LG1"/>
</dbReference>
<comment type="caution">
    <text evidence="13">The sequence shown here is derived from an EMBL/GenBank/DDBJ whole genome shotgun (WGS) entry which is preliminary data.</text>
</comment>
<sequence>MMGQRRRQHRGRKRKADEAFYDDEETEPAPKRMKHLTDSESATIPGPSTIMHATNISPAPETADDEAPSGINPDDPMPGLLFGFGVTPDEHRGRKRKADEAFYDDEEETEPAPKRMKHPTDSESAPLPGPSTIISPAPETPDDGAVAGPSGINPAPRPVDPVPRPVSPSPDEENGDAAPEPEQEINPAPRLADVLIDIPFPDRYLTDERVTNRYQVLPEEVLEHGRRAMAFAAVRRIDGRQVVLKCVPEDFTESREDPHSTSYKRSAFGCRAPVYKEISIMLQLQHSPPPSPHVINMLDWFEFPDGYVVVLERLSEPWVKLETFIQENGGQLSERVVQAIMRQLLQTFDYFIRVAVQHCDVCTNNIMINRETLDMKLIGFSRTNPCFLPSMEGSQAQQPFYEDHNYRLNLSYDHLKALFSLFERMFDMRTVHGGQVLENMRYMEALRTRGASRECRNFYLTYFRVQAMDPRDLLNHPWITNDERTSD</sequence>
<evidence type="ECO:0000256" key="10">
    <source>
        <dbReference type="ARBA" id="ARBA00048679"/>
    </source>
</evidence>
<dbReference type="SMART" id="SM00220">
    <property type="entry name" value="S_TKc"/>
    <property type="match status" value="1"/>
</dbReference>
<evidence type="ECO:0000313" key="13">
    <source>
        <dbReference type="EMBL" id="KAI7814287.1"/>
    </source>
</evidence>
<evidence type="ECO:0000256" key="9">
    <source>
        <dbReference type="ARBA" id="ARBA00047899"/>
    </source>
</evidence>
<proteinExistence type="inferred from homology"/>
<comment type="catalytic activity">
    <reaction evidence="10">
        <text>L-seryl-[protein] + ATP = O-phospho-L-seryl-[protein] + ADP + H(+)</text>
        <dbReference type="Rhea" id="RHEA:17989"/>
        <dbReference type="Rhea" id="RHEA-COMP:9863"/>
        <dbReference type="Rhea" id="RHEA-COMP:11604"/>
        <dbReference type="ChEBI" id="CHEBI:15378"/>
        <dbReference type="ChEBI" id="CHEBI:29999"/>
        <dbReference type="ChEBI" id="CHEBI:30616"/>
        <dbReference type="ChEBI" id="CHEBI:83421"/>
        <dbReference type="ChEBI" id="CHEBI:456216"/>
        <dbReference type="EC" id="2.7.11.1"/>
    </reaction>
</comment>
<dbReference type="Gene3D" id="3.30.200.20">
    <property type="entry name" value="Phosphorylase Kinase, domain 1"/>
    <property type="match status" value="1"/>
</dbReference>
<feature type="compositionally biased region" description="Acidic residues" evidence="11">
    <location>
        <begin position="101"/>
        <end position="110"/>
    </location>
</feature>
<feature type="compositionally biased region" description="Basic residues" evidence="11">
    <location>
        <begin position="1"/>
        <end position="14"/>
    </location>
</feature>
<comment type="similarity">
    <text evidence="2">Belongs to the protein kinase superfamily. CAMK Ser/Thr protein kinase family. PIM subfamily.</text>
</comment>
<feature type="compositionally biased region" description="Acidic residues" evidence="11">
    <location>
        <begin position="170"/>
        <end position="183"/>
    </location>
</feature>
<dbReference type="GO" id="GO:0005737">
    <property type="term" value="C:cytoplasm"/>
    <property type="evidence" value="ECO:0007669"/>
    <property type="project" value="TreeGrafter"/>
</dbReference>
<evidence type="ECO:0000256" key="2">
    <source>
        <dbReference type="ARBA" id="ARBA00005505"/>
    </source>
</evidence>
<dbReference type="InterPro" id="IPR000719">
    <property type="entry name" value="Prot_kinase_dom"/>
</dbReference>
<keyword evidence="5" id="KW-0808">Transferase</keyword>
<evidence type="ECO:0000259" key="12">
    <source>
        <dbReference type="PROSITE" id="PS50011"/>
    </source>
</evidence>
<accession>A0A9W8CC20</accession>
<dbReference type="EMBL" id="JAFHDT010000001">
    <property type="protein sequence ID" value="KAI7814287.1"/>
    <property type="molecule type" value="Genomic_DNA"/>
</dbReference>
<keyword evidence="4" id="KW-0723">Serine/threonine-protein kinase</keyword>
<dbReference type="PANTHER" id="PTHR22984:SF25">
    <property type="entry name" value="PROTEIN KINASE DOMAIN-CONTAINING PROTEIN"/>
    <property type="match status" value="1"/>
</dbReference>
<keyword evidence="8" id="KW-0067">ATP-binding</keyword>
<evidence type="ECO:0000256" key="5">
    <source>
        <dbReference type="ARBA" id="ARBA00022679"/>
    </source>
</evidence>
<dbReference type="GO" id="GO:0004674">
    <property type="term" value="F:protein serine/threonine kinase activity"/>
    <property type="evidence" value="ECO:0007669"/>
    <property type="project" value="UniProtKB-KW"/>
</dbReference>
<dbReference type="GO" id="GO:0043657">
    <property type="term" value="C:host cell"/>
    <property type="evidence" value="ECO:0007669"/>
    <property type="project" value="UniProtKB-SubCell"/>
</dbReference>
<keyword evidence="6" id="KW-0547">Nucleotide-binding</keyword>
<feature type="compositionally biased region" description="Basic and acidic residues" evidence="11">
    <location>
        <begin position="88"/>
        <end position="100"/>
    </location>
</feature>
<comment type="catalytic activity">
    <reaction evidence="9">
        <text>L-threonyl-[protein] + ATP = O-phospho-L-threonyl-[protein] + ADP + H(+)</text>
        <dbReference type="Rhea" id="RHEA:46608"/>
        <dbReference type="Rhea" id="RHEA-COMP:11060"/>
        <dbReference type="Rhea" id="RHEA-COMP:11605"/>
        <dbReference type="ChEBI" id="CHEBI:15378"/>
        <dbReference type="ChEBI" id="CHEBI:30013"/>
        <dbReference type="ChEBI" id="CHEBI:30616"/>
        <dbReference type="ChEBI" id="CHEBI:61977"/>
        <dbReference type="ChEBI" id="CHEBI:456216"/>
        <dbReference type="EC" id="2.7.11.1"/>
    </reaction>
</comment>
<evidence type="ECO:0000256" key="11">
    <source>
        <dbReference type="SAM" id="MobiDB-lite"/>
    </source>
</evidence>
<evidence type="ECO:0000256" key="3">
    <source>
        <dbReference type="ARBA" id="ARBA00012513"/>
    </source>
</evidence>
<dbReference type="PANTHER" id="PTHR22984">
    <property type="entry name" value="SERINE/THREONINE-PROTEIN KINASE PIM"/>
    <property type="match status" value="1"/>
</dbReference>
<dbReference type="SUPFAM" id="SSF56112">
    <property type="entry name" value="Protein kinase-like (PK-like)"/>
    <property type="match status" value="1"/>
</dbReference>
<reference evidence="13" key="1">
    <citation type="submission" date="2021-02" db="EMBL/GenBank/DDBJ databases">
        <title>Comparative genomics reveals that relaxation of natural selection precedes convergent phenotypic evolution of cavefish.</title>
        <authorList>
            <person name="Peng Z."/>
        </authorList>
    </citation>
    <scope>NUCLEOTIDE SEQUENCE</scope>
    <source>
        <tissue evidence="13">Muscle</tissue>
    </source>
</reference>
<organism evidence="13 14">
    <name type="scientific">Triplophysa rosa</name>
    <name type="common">Cave loach</name>
    <dbReference type="NCBI Taxonomy" id="992332"/>
    <lineage>
        <taxon>Eukaryota</taxon>
        <taxon>Metazoa</taxon>
        <taxon>Chordata</taxon>
        <taxon>Craniata</taxon>
        <taxon>Vertebrata</taxon>
        <taxon>Euteleostomi</taxon>
        <taxon>Actinopterygii</taxon>
        <taxon>Neopterygii</taxon>
        <taxon>Teleostei</taxon>
        <taxon>Ostariophysi</taxon>
        <taxon>Cypriniformes</taxon>
        <taxon>Nemacheilidae</taxon>
        <taxon>Triplophysa</taxon>
    </lineage>
</organism>
<gene>
    <name evidence="13" type="ORF">IRJ41_011772</name>
</gene>
<name>A0A9W8CC20_TRIRA</name>
<evidence type="ECO:0000313" key="14">
    <source>
        <dbReference type="Proteomes" id="UP001059041"/>
    </source>
</evidence>
<evidence type="ECO:0000256" key="1">
    <source>
        <dbReference type="ARBA" id="ARBA00004340"/>
    </source>
</evidence>
<feature type="region of interest" description="Disordered" evidence="11">
    <location>
        <begin position="1"/>
        <end position="190"/>
    </location>
</feature>